<organism evidence="4 5">
    <name type="scientific">Escherichia coli</name>
    <dbReference type="NCBI Taxonomy" id="562"/>
    <lineage>
        <taxon>Bacteria</taxon>
        <taxon>Pseudomonadati</taxon>
        <taxon>Pseudomonadota</taxon>
        <taxon>Gammaproteobacteria</taxon>
        <taxon>Enterobacterales</taxon>
        <taxon>Enterobacteriaceae</taxon>
        <taxon>Escherichia</taxon>
    </lineage>
</organism>
<evidence type="ECO:0000259" key="1">
    <source>
        <dbReference type="Pfam" id="PF24793"/>
    </source>
</evidence>
<dbReference type="Proteomes" id="UP000487258">
    <property type="component" value="Unassembled WGS sequence"/>
</dbReference>
<dbReference type="RefSeq" id="WP_001332888.1">
    <property type="nucleotide sequence ID" value="NZ_BAABUE010000049.1"/>
</dbReference>
<proteinExistence type="predicted"/>
<evidence type="ECO:0000313" key="2">
    <source>
        <dbReference type="EMBL" id="EGO6679646.1"/>
    </source>
</evidence>
<evidence type="ECO:0000313" key="3">
    <source>
        <dbReference type="EMBL" id="MWL46028.1"/>
    </source>
</evidence>
<comment type="caution">
    <text evidence="4">The sequence shown here is derived from an EMBL/GenBank/DDBJ whole genome shotgun (WGS) entry which is preliminary data.</text>
</comment>
<name>A0A2W6P7Z1_ECOLX</name>
<sequence length="308" mass="36076">MKWNRILNMLFFHESWDIMVIKNDGSHSFPDNTLDILRRSTAQRLKKKFTFQADPFLLEKEDKLYIFYEAFNFRNSKGILRCRILDKNLKELDDVKLEGFDNLKCHLSFPFLFTTNGTLYMIPESSERKEVILFQAIDFPVRWKQVKVLLSDAPLTDNVLLTVNERFYLMSTSMENELVIHTAPEVTGKWEKITPLLEVCNEHNRSAGGPYTIDNKMYILTQECTPDTYGKSVFIKELNNLDISTFKESLVDNIPPSLNNSDGVHTLNFSDNYIVYDTKKNVFSPLSFLKKVAYKFIVKYRTLQLAWR</sequence>
<dbReference type="EMBL" id="WTMY01000079">
    <property type="protein sequence ID" value="MWL46028.1"/>
    <property type="molecule type" value="Genomic_DNA"/>
</dbReference>
<dbReference type="Proteomes" id="UP000600030">
    <property type="component" value="Unassembled WGS sequence"/>
</dbReference>
<evidence type="ECO:0000313" key="4">
    <source>
        <dbReference type="EMBL" id="PZT64394.1"/>
    </source>
</evidence>
<dbReference type="InterPro" id="IPR056442">
    <property type="entry name" value="GINT1_N"/>
</dbReference>
<dbReference type="EMBL" id="AAXDPX010000014">
    <property type="protein sequence ID" value="EGO6679646.1"/>
    <property type="molecule type" value="Genomic_DNA"/>
</dbReference>
<evidence type="ECO:0000313" key="5">
    <source>
        <dbReference type="Proteomes" id="UP000249482"/>
    </source>
</evidence>
<reference evidence="2" key="3">
    <citation type="submission" date="2020-01" db="EMBL/GenBank/DDBJ databases">
        <authorList>
            <consortium name="GenomeTrakr network: Whole genome sequencing for foodborne pathogen traceback"/>
        </authorList>
    </citation>
    <scope>NUCLEOTIDE SEQUENCE</scope>
    <source>
        <strain evidence="2">PSU-2311</strain>
    </source>
</reference>
<dbReference type="SUPFAM" id="SSF75005">
    <property type="entry name" value="Arabinanase/levansucrase/invertase"/>
    <property type="match status" value="1"/>
</dbReference>
<gene>
    <name evidence="4" type="ORF">DNQ45_22845</name>
    <name evidence="3" type="ORF">GQM04_10950</name>
    <name evidence="2" type="ORF">GTP92_15110</name>
</gene>
<dbReference type="Proteomes" id="UP000249482">
    <property type="component" value="Unassembled WGS sequence"/>
</dbReference>
<evidence type="ECO:0000313" key="6">
    <source>
        <dbReference type="Proteomes" id="UP000487258"/>
    </source>
</evidence>
<protein>
    <recommendedName>
        <fullName evidence="1">Glucosamine inositolphosphorylceramide transferase 1 N-terminal domain-containing protein</fullName>
    </recommendedName>
</protein>
<dbReference type="Pfam" id="PF24793">
    <property type="entry name" value="GINT1_N"/>
    <property type="match status" value="1"/>
</dbReference>
<feature type="domain" description="Glucosamine inositolphosphorylceramide transferase 1 N-terminal" evidence="1">
    <location>
        <begin position="36"/>
        <end position="251"/>
    </location>
</feature>
<reference evidence="3 6" key="2">
    <citation type="submission" date="2019-12" db="EMBL/GenBank/DDBJ databases">
        <title>Enteriobacteria Tanzani isolates_10432.</title>
        <authorList>
            <person name="Subbiah M."/>
            <person name="Call D."/>
        </authorList>
    </citation>
    <scope>NUCLEOTIDE SEQUENCE [LARGE SCALE GENOMIC DNA]</scope>
    <source>
        <strain evidence="3 6">10432wF6</strain>
    </source>
</reference>
<dbReference type="AlphaFoldDB" id="A0A2W6P7Z1"/>
<dbReference type="InterPro" id="IPR023296">
    <property type="entry name" value="Glyco_hydro_beta-prop_sf"/>
</dbReference>
<dbReference type="EMBL" id="QKWZ01000713">
    <property type="protein sequence ID" value="PZT64394.1"/>
    <property type="molecule type" value="Genomic_DNA"/>
</dbReference>
<accession>A0A2W6P7Z1</accession>
<reference evidence="4 5" key="1">
    <citation type="submission" date="2018-06" db="EMBL/GenBank/DDBJ databases">
        <title>Draft genome sequence of mcr-1-harboring Escherichia coli isolated from wound infection of a hospitalized patient, in Bolivia.</title>
        <authorList>
            <person name="Munoz M.E."/>
            <person name="Moura Q."/>
            <person name="Ventura P.R.M."/>
            <person name="Bustos L.R."/>
            <person name="Ovando B.G."/>
            <person name="Terrazas D.I.V."/>
            <person name="Yarhui N.B."/>
            <person name="Cerdeira L."/>
            <person name="Lincopan N."/>
        </authorList>
    </citation>
    <scope>NUCLEOTIDE SEQUENCE [LARGE SCALE GENOMIC DNA]</scope>
    <source>
        <strain evidence="4 5">EcMLT</strain>
    </source>
</reference>